<dbReference type="EMBL" id="SZVO01000004">
    <property type="protein sequence ID" value="TKT92514.1"/>
    <property type="molecule type" value="Genomic_DNA"/>
</dbReference>
<name>A0A4U6DDK1_9BACT</name>
<accession>A0A4U6DDK1</accession>
<dbReference type="OrthoDB" id="7597037at2"/>
<dbReference type="Proteomes" id="UP000304900">
    <property type="component" value="Unassembled WGS sequence"/>
</dbReference>
<gene>
    <name evidence="1" type="ORF">FDK13_11180</name>
</gene>
<organism evidence="1 2">
    <name type="scientific">Dyadobacter frigoris</name>
    <dbReference type="NCBI Taxonomy" id="2576211"/>
    <lineage>
        <taxon>Bacteria</taxon>
        <taxon>Pseudomonadati</taxon>
        <taxon>Bacteroidota</taxon>
        <taxon>Cytophagia</taxon>
        <taxon>Cytophagales</taxon>
        <taxon>Spirosomataceae</taxon>
        <taxon>Dyadobacter</taxon>
    </lineage>
</organism>
<comment type="caution">
    <text evidence="1">The sequence shown here is derived from an EMBL/GenBank/DDBJ whole genome shotgun (WGS) entry which is preliminary data.</text>
</comment>
<evidence type="ECO:0000313" key="2">
    <source>
        <dbReference type="Proteomes" id="UP000304900"/>
    </source>
</evidence>
<dbReference type="AlphaFoldDB" id="A0A4U6DDK1"/>
<reference evidence="1 2" key="1">
    <citation type="submission" date="2019-05" db="EMBL/GenBank/DDBJ databases">
        <title>Dyadobacter AR-3-8 sp. nov., isolated from arctic soil.</title>
        <authorList>
            <person name="Chaudhary D.K."/>
        </authorList>
    </citation>
    <scope>NUCLEOTIDE SEQUENCE [LARGE SCALE GENOMIC DNA]</scope>
    <source>
        <strain evidence="1 2">AR-3-8</strain>
    </source>
</reference>
<evidence type="ECO:0000313" key="1">
    <source>
        <dbReference type="EMBL" id="TKT92514.1"/>
    </source>
</evidence>
<protein>
    <submittedName>
        <fullName evidence="1">Uncharacterized protein</fullName>
    </submittedName>
</protein>
<proteinExistence type="predicted"/>
<sequence length="84" mass="9687">MKSNYQTKITLLCKSCGSNDIQLTDDKTYAKCNNCQREYSGGYDELVSLNQKRIDKEVDKMRNQVIKDAEEEINKMIKKAFGGR</sequence>
<keyword evidence="2" id="KW-1185">Reference proteome</keyword>
<dbReference type="RefSeq" id="WP_137340059.1">
    <property type="nucleotide sequence ID" value="NZ_BSQH01000014.1"/>
</dbReference>